<sequence>MTVSTQAANMLASQTDPASRKVRAASVAHHARHRCFHGPGRRLRESCSTAGAAAGRGTLDTAGEVSSADAVLVGPDGEELVIVGIVR</sequence>
<evidence type="ECO:0000313" key="3">
    <source>
        <dbReference type="Proteomes" id="UP001595912"/>
    </source>
</evidence>
<organism evidence="2 3">
    <name type="scientific">Dactylosporangium cerinum</name>
    <dbReference type="NCBI Taxonomy" id="1434730"/>
    <lineage>
        <taxon>Bacteria</taxon>
        <taxon>Bacillati</taxon>
        <taxon>Actinomycetota</taxon>
        <taxon>Actinomycetes</taxon>
        <taxon>Micromonosporales</taxon>
        <taxon>Micromonosporaceae</taxon>
        <taxon>Dactylosporangium</taxon>
    </lineage>
</organism>
<protein>
    <submittedName>
        <fullName evidence="2">Uncharacterized protein</fullName>
    </submittedName>
</protein>
<comment type="caution">
    <text evidence="2">The sequence shown here is derived from an EMBL/GenBank/DDBJ whole genome shotgun (WGS) entry which is preliminary data.</text>
</comment>
<feature type="compositionally biased region" description="Polar residues" evidence="1">
    <location>
        <begin position="1"/>
        <end position="17"/>
    </location>
</feature>
<name>A0ABV9WCT3_9ACTN</name>
<evidence type="ECO:0000256" key="1">
    <source>
        <dbReference type="SAM" id="MobiDB-lite"/>
    </source>
</evidence>
<reference evidence="3" key="1">
    <citation type="journal article" date="2019" name="Int. J. Syst. Evol. Microbiol.">
        <title>The Global Catalogue of Microorganisms (GCM) 10K type strain sequencing project: providing services to taxonomists for standard genome sequencing and annotation.</title>
        <authorList>
            <consortium name="The Broad Institute Genomics Platform"/>
            <consortium name="The Broad Institute Genome Sequencing Center for Infectious Disease"/>
            <person name="Wu L."/>
            <person name="Ma J."/>
        </authorList>
    </citation>
    <scope>NUCLEOTIDE SEQUENCE [LARGE SCALE GENOMIC DNA]</scope>
    <source>
        <strain evidence="3">CGMCC 4.7152</strain>
    </source>
</reference>
<evidence type="ECO:0000313" key="2">
    <source>
        <dbReference type="EMBL" id="MFC5005350.1"/>
    </source>
</evidence>
<dbReference type="Proteomes" id="UP001595912">
    <property type="component" value="Unassembled WGS sequence"/>
</dbReference>
<gene>
    <name evidence="2" type="ORF">ACFPIJ_46910</name>
</gene>
<dbReference type="RefSeq" id="WP_380125989.1">
    <property type="nucleotide sequence ID" value="NZ_JBHSIU010000071.1"/>
</dbReference>
<keyword evidence="3" id="KW-1185">Reference proteome</keyword>
<feature type="region of interest" description="Disordered" evidence="1">
    <location>
        <begin position="1"/>
        <end position="26"/>
    </location>
</feature>
<proteinExistence type="predicted"/>
<accession>A0ABV9WCT3</accession>
<dbReference type="EMBL" id="JBHSIU010000071">
    <property type="protein sequence ID" value="MFC5005350.1"/>
    <property type="molecule type" value="Genomic_DNA"/>
</dbReference>